<accession>A0A6J7IHE9</accession>
<evidence type="ECO:0000313" key="1">
    <source>
        <dbReference type="EMBL" id="CAB4930161.1"/>
    </source>
</evidence>
<dbReference type="EMBL" id="CAFBNE010000004">
    <property type="protein sequence ID" value="CAB4930161.1"/>
    <property type="molecule type" value="Genomic_DNA"/>
</dbReference>
<dbReference type="InterPro" id="IPR025460">
    <property type="entry name" value="DUF4280"/>
</dbReference>
<proteinExistence type="predicted"/>
<dbReference type="AlphaFoldDB" id="A0A6J7IHE9"/>
<protein>
    <submittedName>
        <fullName evidence="1">Unannotated protein</fullName>
    </submittedName>
</protein>
<name>A0A6J7IHE9_9ZZZZ</name>
<sequence>MLTRLPPFHEELADLARPSNGQASPRYDLNVGSPLVAGAVTRCSFGLAPSVLNVLPVNRVLVSNLPAANILDSKPIVNIVPFGMCNSIANPTVATATAAALGVLTPMPCIPVTGSPWISASRVLLADMPIATTDSKCMCTWGGVITVASSPAVTVRAK</sequence>
<organism evidence="1">
    <name type="scientific">freshwater metagenome</name>
    <dbReference type="NCBI Taxonomy" id="449393"/>
    <lineage>
        <taxon>unclassified sequences</taxon>
        <taxon>metagenomes</taxon>
        <taxon>ecological metagenomes</taxon>
    </lineage>
</organism>
<dbReference type="Pfam" id="PF14107">
    <property type="entry name" value="DUF4280"/>
    <property type="match status" value="1"/>
</dbReference>
<gene>
    <name evidence="1" type="ORF">UFOPK3772_00198</name>
</gene>
<reference evidence="1" key="1">
    <citation type="submission" date="2020-05" db="EMBL/GenBank/DDBJ databases">
        <authorList>
            <person name="Chiriac C."/>
            <person name="Salcher M."/>
            <person name="Ghai R."/>
            <person name="Kavagutti S V."/>
        </authorList>
    </citation>
    <scope>NUCLEOTIDE SEQUENCE</scope>
</reference>